<dbReference type="Gene3D" id="1.10.287.130">
    <property type="match status" value="1"/>
</dbReference>
<evidence type="ECO:0000259" key="15">
    <source>
        <dbReference type="PROSITE" id="PS50109"/>
    </source>
</evidence>
<name>E5BHT8_9FUSO</name>
<dbReference type="Proteomes" id="UP000002975">
    <property type="component" value="Unassembled WGS sequence"/>
</dbReference>
<evidence type="ECO:0000256" key="6">
    <source>
        <dbReference type="ARBA" id="ARBA00022553"/>
    </source>
</evidence>
<keyword evidence="11" id="KW-0902">Two-component regulatory system</keyword>
<protein>
    <recommendedName>
        <fullName evidence="4">histidine kinase</fullName>
        <ecNumber evidence="4">2.7.13.3</ecNumber>
    </recommendedName>
</protein>
<dbReference type="PANTHER" id="PTHR45453:SF1">
    <property type="entry name" value="PHOSPHATE REGULON SENSOR PROTEIN PHOR"/>
    <property type="match status" value="1"/>
</dbReference>
<evidence type="ECO:0000256" key="5">
    <source>
        <dbReference type="ARBA" id="ARBA00022475"/>
    </source>
</evidence>
<dbReference type="PROSITE" id="PS50885">
    <property type="entry name" value="HAMP"/>
    <property type="match status" value="1"/>
</dbReference>
<feature type="coiled-coil region" evidence="13">
    <location>
        <begin position="228"/>
        <end position="255"/>
    </location>
</feature>
<comment type="catalytic activity">
    <reaction evidence="1">
        <text>ATP + protein L-histidine = ADP + protein N-phospho-L-histidine.</text>
        <dbReference type="EC" id="2.7.13.3"/>
    </reaction>
</comment>
<dbReference type="InterPro" id="IPR003661">
    <property type="entry name" value="HisK_dim/P_dom"/>
</dbReference>
<feature type="domain" description="Histidine kinase" evidence="15">
    <location>
        <begin position="355"/>
        <end position="575"/>
    </location>
</feature>
<dbReference type="GO" id="GO:0016036">
    <property type="term" value="P:cellular response to phosphate starvation"/>
    <property type="evidence" value="ECO:0007669"/>
    <property type="project" value="TreeGrafter"/>
</dbReference>
<dbReference type="Gene3D" id="1.10.8.500">
    <property type="entry name" value="HAMP domain in histidine kinase"/>
    <property type="match status" value="1"/>
</dbReference>
<comment type="subcellular location">
    <subcellularLocation>
        <location evidence="2">Cell membrane</location>
    </subcellularLocation>
    <subcellularLocation>
        <location evidence="3">Membrane raft</location>
        <topology evidence="3">Multi-pass membrane protein</topology>
    </subcellularLocation>
</comment>
<evidence type="ECO:0000313" key="17">
    <source>
        <dbReference type="EMBL" id="EFS22061.1"/>
    </source>
</evidence>
<evidence type="ECO:0000259" key="16">
    <source>
        <dbReference type="PROSITE" id="PS50885"/>
    </source>
</evidence>
<dbReference type="Gene3D" id="3.30.565.10">
    <property type="entry name" value="Histidine kinase-like ATPase, C-terminal domain"/>
    <property type="match status" value="1"/>
</dbReference>
<dbReference type="GO" id="GO:0004721">
    <property type="term" value="F:phosphoprotein phosphatase activity"/>
    <property type="evidence" value="ECO:0007669"/>
    <property type="project" value="TreeGrafter"/>
</dbReference>
<keyword evidence="8" id="KW-0547">Nucleotide-binding</keyword>
<keyword evidence="14" id="KW-0812">Transmembrane</keyword>
<feature type="domain" description="HAMP" evidence="16">
    <location>
        <begin position="184"/>
        <end position="236"/>
    </location>
</feature>
<keyword evidence="18" id="KW-1185">Reference proteome</keyword>
<dbReference type="SUPFAM" id="SSF158472">
    <property type="entry name" value="HAMP domain-like"/>
    <property type="match status" value="1"/>
</dbReference>
<dbReference type="CDD" id="cd00082">
    <property type="entry name" value="HisKA"/>
    <property type="match status" value="1"/>
</dbReference>
<reference evidence="17 18" key="1">
    <citation type="submission" date="2009-02" db="EMBL/GenBank/DDBJ databases">
        <title>The Genome Sequence of Fusobacterium sp. 3_1_5R.</title>
        <authorList>
            <consortium name="The Broad Institute Genome Sequencing Platform"/>
            <person name="Ward D."/>
            <person name="Young S.K."/>
            <person name="Kodira C.D."/>
            <person name="Zeng Q."/>
            <person name="Koehrsen M."/>
            <person name="Alvarado L."/>
            <person name="Berlin A."/>
            <person name="Borenstein D."/>
            <person name="Chen Z."/>
            <person name="Engels R."/>
            <person name="Freedman E."/>
            <person name="Gellesch M."/>
            <person name="Goldberg J."/>
            <person name="Griggs A."/>
            <person name="Gujja S."/>
            <person name="Heiman D."/>
            <person name="Hepburn T."/>
            <person name="Howarth C."/>
            <person name="Jen D."/>
            <person name="Larson L."/>
            <person name="Lewis B."/>
            <person name="Mehta T."/>
            <person name="Park D."/>
            <person name="Pearson M."/>
            <person name="Roberts A."/>
            <person name="Saif S."/>
            <person name="Shea T."/>
            <person name="Shenoy N."/>
            <person name="Sisk P."/>
            <person name="Stolte C."/>
            <person name="Sykes S."/>
            <person name="Walk T."/>
            <person name="White J."/>
            <person name="Yandava C."/>
            <person name="Allen-Vercoe E."/>
            <person name="Strauss J."/>
            <person name="Ambrose C."/>
            <person name="Lander E."/>
            <person name="Nusbaum C."/>
            <person name="Galagan J."/>
            <person name="Birren B."/>
        </authorList>
    </citation>
    <scope>NUCLEOTIDE SEQUENCE [LARGE SCALE GENOMIC DNA]</scope>
    <source>
        <strain evidence="17 18">3_1_5R</strain>
    </source>
</reference>
<sequence length="577" mass="67041">MKKKILLICFTLILSSIFTVSIIFYNMMKHNYIESILANANSNIQLIHLILAENKYADKYLFKLSQSLSQKTGFRVTFIRTDGIPLADSNDNSILFENFQSLPSFQIAKKNITSHYVKKQPLTTIPEIKIFTKLHFYNKKSTILMLSKKLTFLEEFQKKFFLAILTGIFISSILSVFLSLYFTAWATKPILQLTNAVREISQGNFCPKLLLRSHDELEELAKNFYNMNQKIKILLQDIQNKANNLQNILDNLSEGILLLDIQGNVILMNKFAEFEFEISNSTHNFFSYSNFSFCHKEIQQSLLNKQTFELKKRIGKKIYKLHNHFMEENKQMILVIQNITQLEQNEELRREFVSNASHELKTPLTIISGFIETIKLGHVQEKQQLEHILNIIDLESKRLNKLVNNLLHLSHLEKNVEQTNKKIYRVSLYRTIPQIKNLYQPLLEEKDISLDISIANDFIESHISEEFLHIVLGNLLENAIKYSKIHSNIILSSKIDNRKLYFKIQDFGCGIAKDEQEKIFQRFYRVDPSRNNKIKGNGLGLSIVKKMIENVNGNISVESELQKGTTFLITIPITEKS</sequence>
<dbReference type="Pfam" id="PF00512">
    <property type="entry name" value="HisKA"/>
    <property type="match status" value="1"/>
</dbReference>
<dbReference type="CDD" id="cd06225">
    <property type="entry name" value="HAMP"/>
    <property type="match status" value="1"/>
</dbReference>
<dbReference type="RefSeq" id="WP_008802124.1">
    <property type="nucleotide sequence ID" value="NZ_GG657974.1"/>
</dbReference>
<keyword evidence="10" id="KW-0067">ATP-binding</keyword>
<dbReference type="SMART" id="SM00388">
    <property type="entry name" value="HisKA"/>
    <property type="match status" value="1"/>
</dbReference>
<dbReference type="GO" id="GO:0005886">
    <property type="term" value="C:plasma membrane"/>
    <property type="evidence" value="ECO:0007669"/>
    <property type="project" value="UniProtKB-SubCell"/>
</dbReference>
<gene>
    <name evidence="17" type="ORF">FSBG_01558</name>
</gene>
<keyword evidence="14" id="KW-1133">Transmembrane helix</keyword>
<dbReference type="SUPFAM" id="SSF47384">
    <property type="entry name" value="Homodimeric domain of signal transducing histidine kinase"/>
    <property type="match status" value="1"/>
</dbReference>
<dbReference type="GO" id="GO:0045121">
    <property type="term" value="C:membrane raft"/>
    <property type="evidence" value="ECO:0007669"/>
    <property type="project" value="UniProtKB-SubCell"/>
</dbReference>
<organism evidence="17 18">
    <name type="scientific">Fusobacterium gonidiaformans 3-1-5R</name>
    <dbReference type="NCBI Taxonomy" id="469605"/>
    <lineage>
        <taxon>Bacteria</taxon>
        <taxon>Fusobacteriati</taxon>
        <taxon>Fusobacteriota</taxon>
        <taxon>Fusobacteriia</taxon>
        <taxon>Fusobacteriales</taxon>
        <taxon>Fusobacteriaceae</taxon>
        <taxon>Fusobacterium</taxon>
    </lineage>
</organism>
<dbReference type="AlphaFoldDB" id="E5BHT8"/>
<keyword evidence="13" id="KW-0175">Coiled coil</keyword>
<dbReference type="InterPro" id="IPR005467">
    <property type="entry name" value="His_kinase_dom"/>
</dbReference>
<evidence type="ECO:0000256" key="4">
    <source>
        <dbReference type="ARBA" id="ARBA00012438"/>
    </source>
</evidence>
<keyword evidence="12 14" id="KW-0472">Membrane</keyword>
<dbReference type="FunFam" id="1.10.287.130:FF:000001">
    <property type="entry name" value="Two-component sensor histidine kinase"/>
    <property type="match status" value="1"/>
</dbReference>
<evidence type="ECO:0000256" key="11">
    <source>
        <dbReference type="ARBA" id="ARBA00023012"/>
    </source>
</evidence>
<evidence type="ECO:0000256" key="2">
    <source>
        <dbReference type="ARBA" id="ARBA00004236"/>
    </source>
</evidence>
<dbReference type="SMART" id="SM00304">
    <property type="entry name" value="HAMP"/>
    <property type="match status" value="1"/>
</dbReference>
<evidence type="ECO:0000256" key="14">
    <source>
        <dbReference type="SAM" id="Phobius"/>
    </source>
</evidence>
<feature type="transmembrane region" description="Helical" evidence="14">
    <location>
        <begin position="160"/>
        <end position="182"/>
    </location>
</feature>
<accession>E5BHT8</accession>
<dbReference type="InterPro" id="IPR036890">
    <property type="entry name" value="HATPase_C_sf"/>
</dbReference>
<evidence type="ECO:0000256" key="12">
    <source>
        <dbReference type="ARBA" id="ARBA00023136"/>
    </source>
</evidence>
<dbReference type="HOGENOM" id="CLU_000445_89_2_0"/>
<evidence type="ECO:0000256" key="10">
    <source>
        <dbReference type="ARBA" id="ARBA00022840"/>
    </source>
</evidence>
<dbReference type="PRINTS" id="PR00344">
    <property type="entry name" value="BCTRLSENSOR"/>
</dbReference>
<keyword evidence="5" id="KW-1003">Cell membrane</keyword>
<dbReference type="InterPro" id="IPR036097">
    <property type="entry name" value="HisK_dim/P_sf"/>
</dbReference>
<evidence type="ECO:0000256" key="8">
    <source>
        <dbReference type="ARBA" id="ARBA00022741"/>
    </source>
</evidence>
<feature type="transmembrane region" description="Helical" evidence="14">
    <location>
        <begin position="6"/>
        <end position="25"/>
    </location>
</feature>
<dbReference type="BioCyc" id="FSP469605-HMP:GTSP-1601-MONOMER"/>
<evidence type="ECO:0000256" key="1">
    <source>
        <dbReference type="ARBA" id="ARBA00000085"/>
    </source>
</evidence>
<dbReference type="PANTHER" id="PTHR45453">
    <property type="entry name" value="PHOSPHATE REGULON SENSOR PROTEIN PHOR"/>
    <property type="match status" value="1"/>
</dbReference>
<keyword evidence="9 17" id="KW-0418">Kinase</keyword>
<dbReference type="FunFam" id="3.30.565.10:FF:000023">
    <property type="entry name" value="PAS domain-containing sensor histidine kinase"/>
    <property type="match status" value="1"/>
</dbReference>
<dbReference type="OrthoDB" id="9786919at2"/>
<proteinExistence type="predicted"/>
<dbReference type="SMART" id="SM00387">
    <property type="entry name" value="HATPase_c"/>
    <property type="match status" value="1"/>
</dbReference>
<dbReference type="InterPro" id="IPR003594">
    <property type="entry name" value="HATPase_dom"/>
</dbReference>
<dbReference type="PROSITE" id="PS50109">
    <property type="entry name" value="HIS_KIN"/>
    <property type="match status" value="1"/>
</dbReference>
<dbReference type="GO" id="GO:0000155">
    <property type="term" value="F:phosphorelay sensor kinase activity"/>
    <property type="evidence" value="ECO:0007669"/>
    <property type="project" value="InterPro"/>
</dbReference>
<evidence type="ECO:0000256" key="13">
    <source>
        <dbReference type="SAM" id="Coils"/>
    </source>
</evidence>
<evidence type="ECO:0000256" key="3">
    <source>
        <dbReference type="ARBA" id="ARBA00004314"/>
    </source>
</evidence>
<evidence type="ECO:0000313" key="18">
    <source>
        <dbReference type="Proteomes" id="UP000002975"/>
    </source>
</evidence>
<dbReference type="InterPro" id="IPR004358">
    <property type="entry name" value="Sig_transdc_His_kin-like_C"/>
</dbReference>
<evidence type="ECO:0000256" key="9">
    <source>
        <dbReference type="ARBA" id="ARBA00022777"/>
    </source>
</evidence>
<dbReference type="InterPro" id="IPR003660">
    <property type="entry name" value="HAMP_dom"/>
</dbReference>
<dbReference type="GO" id="GO:0005524">
    <property type="term" value="F:ATP binding"/>
    <property type="evidence" value="ECO:0007669"/>
    <property type="project" value="UniProtKB-KW"/>
</dbReference>
<dbReference type="Pfam" id="PF02518">
    <property type="entry name" value="HATPase_c"/>
    <property type="match status" value="1"/>
</dbReference>
<evidence type="ECO:0000256" key="7">
    <source>
        <dbReference type="ARBA" id="ARBA00022679"/>
    </source>
</evidence>
<keyword evidence="6" id="KW-0597">Phosphoprotein</keyword>
<dbReference type="EC" id="2.7.13.3" evidence="4"/>
<dbReference type="InterPro" id="IPR050351">
    <property type="entry name" value="BphY/WalK/GraS-like"/>
</dbReference>
<keyword evidence="7" id="KW-0808">Transferase</keyword>
<dbReference type="Pfam" id="PF00672">
    <property type="entry name" value="HAMP"/>
    <property type="match status" value="1"/>
</dbReference>
<dbReference type="Gene3D" id="3.30.450.20">
    <property type="entry name" value="PAS domain"/>
    <property type="match status" value="1"/>
</dbReference>
<dbReference type="SUPFAM" id="SSF55874">
    <property type="entry name" value="ATPase domain of HSP90 chaperone/DNA topoisomerase II/histidine kinase"/>
    <property type="match status" value="1"/>
</dbReference>
<dbReference type="EMBL" id="GG657974">
    <property type="protein sequence ID" value="EFS22061.1"/>
    <property type="molecule type" value="Genomic_DNA"/>
</dbReference>